<keyword evidence="2" id="KW-0812">Transmembrane</keyword>
<feature type="transmembrane region" description="Helical" evidence="2">
    <location>
        <begin position="271"/>
        <end position="289"/>
    </location>
</feature>
<keyword evidence="1" id="KW-0620">Polyamine biosynthesis</keyword>
<evidence type="ECO:0000256" key="1">
    <source>
        <dbReference type="ARBA" id="ARBA00023115"/>
    </source>
</evidence>
<evidence type="ECO:0000313" key="3">
    <source>
        <dbReference type="EMBL" id="MDR7267658.1"/>
    </source>
</evidence>
<keyword evidence="4" id="KW-1185">Reference proteome</keyword>
<proteinExistence type="predicted"/>
<keyword evidence="2" id="KW-1133">Transmembrane helix</keyword>
<gene>
    <name evidence="3" type="ORF">J2X20_000287</name>
</gene>
<feature type="transmembrane region" description="Helical" evidence="2">
    <location>
        <begin position="309"/>
        <end position="332"/>
    </location>
</feature>
<feature type="transmembrane region" description="Helical" evidence="2">
    <location>
        <begin position="209"/>
        <end position="231"/>
    </location>
</feature>
<feature type="transmembrane region" description="Helical" evidence="2">
    <location>
        <begin position="394"/>
        <end position="414"/>
    </location>
</feature>
<feature type="transmembrane region" description="Helical" evidence="2">
    <location>
        <begin position="170"/>
        <end position="188"/>
    </location>
</feature>
<dbReference type="PANTHER" id="PTHR43317">
    <property type="entry name" value="THERMOSPERMINE SYNTHASE ACAULIS5"/>
    <property type="match status" value="1"/>
</dbReference>
<comment type="caution">
    <text evidence="3">The sequence shown here is derived from an EMBL/GenBank/DDBJ whole genome shotgun (WGS) entry which is preliminary data.</text>
</comment>
<dbReference type="NCBIfam" id="NF037959">
    <property type="entry name" value="MFS_SpdSyn"/>
    <property type="match status" value="1"/>
</dbReference>
<dbReference type="EC" id="2.5.1.16" evidence="3"/>
<name>A0ABU1YFZ1_ROSSA</name>
<keyword evidence="2" id="KW-0472">Membrane</keyword>
<dbReference type="Proteomes" id="UP001180453">
    <property type="component" value="Unassembled WGS sequence"/>
</dbReference>
<sequence length="807" mass="84302">MKPLALLLMAASGFAGLGYQIVWTQQFGLVLGHEAAAVLAVVAAFFGGLSLGSLLLGRRIEASAKPLRWYAGCEALIGFWGGVLMLAMPVASGAALQLIGPDATPLWHWGVAFGAGFLLLLPATAAMGATLPAMARLSAADVAPLYAANTLGAVVGVLATAFWLIPAWGLTASAGLCVAFNLACALLAGMALQGRPTPTLGPWRSDRPLWMLAATGLLGIAYEVLAVRVLSQVAEDTVYTFALLLAVYLAGSALGAAAFARWPGLRSTPRLLQALALSCLLGMAALWGAEAIKQALQPETFAMALATEALLAVAVFALPTLLMGALFCQLSADASRAGIPFSRALGVNTLGAMLAAPLFGVALAPALGPKLALLLVAAGYLLLLPAWRSAGWWLPAAATTALALFAPPLAFIALPDGGRVLSYRDGAMAAVSVVEDATGVARLHINNRQQEGSSATQHVDGRQALLPLLLHPAPQRALFLGLGSGVTAGVAARLPGVQVEAVELLPEVIAASALFRTGDGPAPHLLAADARRYVRTATQRYDVIVSDNFHPARSGSGALYTVEHFHAVRERLAPAGLFCQWLPLHQLDIATLRSIAASFQQTFPDGVALLASNSLDTPTLGLVGRAGGTRFQPRAWPELAARFGLADDFAVLGSVIADAAALRRFAAGAPLNSDDRPWVAYRAPRITYAPDSAPRDRLLDVLGELQVDASTLLTTPYAGLAMRLTAYAQARRSYLELGRRTTPSADPAVMLARVGPPLLAVLRQSPDFQPAAEPLRRLAQGLAQRDPAAARQLLDALTRIRPDLASL</sequence>
<keyword evidence="3" id="KW-0808">Transferase</keyword>
<evidence type="ECO:0000256" key="2">
    <source>
        <dbReference type="SAM" id="Phobius"/>
    </source>
</evidence>
<dbReference type="RefSeq" id="WP_310259801.1">
    <property type="nucleotide sequence ID" value="NZ_JAVDXU010000001.1"/>
</dbReference>
<dbReference type="EMBL" id="JAVDXU010000001">
    <property type="protein sequence ID" value="MDR7267658.1"/>
    <property type="molecule type" value="Genomic_DNA"/>
</dbReference>
<feature type="transmembrane region" description="Helical" evidence="2">
    <location>
        <begin position="143"/>
        <end position="164"/>
    </location>
</feature>
<protein>
    <submittedName>
        <fullName evidence="3">Spermidine synthase</fullName>
        <ecNumber evidence="3">2.5.1.16</ecNumber>
    </submittedName>
</protein>
<accession>A0ABU1YFZ1</accession>
<dbReference type="PANTHER" id="PTHR43317:SF1">
    <property type="entry name" value="THERMOSPERMINE SYNTHASE ACAULIS5"/>
    <property type="match status" value="1"/>
</dbReference>
<feature type="transmembrane region" description="Helical" evidence="2">
    <location>
        <begin position="36"/>
        <end position="56"/>
    </location>
</feature>
<dbReference type="GO" id="GO:0004766">
    <property type="term" value="F:spermidine synthase activity"/>
    <property type="evidence" value="ECO:0007669"/>
    <property type="project" value="UniProtKB-EC"/>
</dbReference>
<reference evidence="3 4" key="1">
    <citation type="submission" date="2023-07" db="EMBL/GenBank/DDBJ databases">
        <title>Sorghum-associated microbial communities from plants grown in Nebraska, USA.</title>
        <authorList>
            <person name="Schachtman D."/>
        </authorList>
    </citation>
    <scope>NUCLEOTIDE SEQUENCE [LARGE SCALE GENOMIC DNA]</scope>
    <source>
        <strain evidence="3 4">BE314</strain>
    </source>
</reference>
<dbReference type="CDD" id="cd02440">
    <property type="entry name" value="AdoMet_MTases"/>
    <property type="match status" value="1"/>
</dbReference>
<feature type="transmembrane region" description="Helical" evidence="2">
    <location>
        <begin position="237"/>
        <end position="259"/>
    </location>
</feature>
<dbReference type="Gene3D" id="3.40.50.150">
    <property type="entry name" value="Vaccinia Virus protein VP39"/>
    <property type="match status" value="1"/>
</dbReference>
<feature type="transmembrane region" description="Helical" evidence="2">
    <location>
        <begin position="371"/>
        <end position="387"/>
    </location>
</feature>
<organism evidence="3 4">
    <name type="scientific">Roseateles saccharophilus</name>
    <name type="common">Pseudomonas saccharophila</name>
    <dbReference type="NCBI Taxonomy" id="304"/>
    <lineage>
        <taxon>Bacteria</taxon>
        <taxon>Pseudomonadati</taxon>
        <taxon>Pseudomonadota</taxon>
        <taxon>Betaproteobacteria</taxon>
        <taxon>Burkholderiales</taxon>
        <taxon>Sphaerotilaceae</taxon>
        <taxon>Roseateles</taxon>
    </lineage>
</organism>
<dbReference type="SUPFAM" id="SSF53335">
    <property type="entry name" value="S-adenosyl-L-methionine-dependent methyltransferases"/>
    <property type="match status" value="1"/>
</dbReference>
<feature type="transmembrane region" description="Helical" evidence="2">
    <location>
        <begin position="106"/>
        <end position="131"/>
    </location>
</feature>
<dbReference type="InterPro" id="IPR029063">
    <property type="entry name" value="SAM-dependent_MTases_sf"/>
</dbReference>
<evidence type="ECO:0000313" key="4">
    <source>
        <dbReference type="Proteomes" id="UP001180453"/>
    </source>
</evidence>
<feature type="transmembrane region" description="Helical" evidence="2">
    <location>
        <begin position="77"/>
        <end position="100"/>
    </location>
</feature>